<evidence type="ECO:0000313" key="3">
    <source>
        <dbReference type="EMBL" id="ETB61265.1"/>
    </source>
</evidence>
<dbReference type="PANTHER" id="PTHR23346">
    <property type="entry name" value="TRANSLATIONAL ACTIVATOR GCN1-RELATED"/>
    <property type="match status" value="1"/>
</dbReference>
<dbReference type="EMBL" id="KI635736">
    <property type="protein sequence ID" value="ETB61265.1"/>
    <property type="molecule type" value="Genomic_DNA"/>
</dbReference>
<dbReference type="GO" id="GO:0006417">
    <property type="term" value="P:regulation of translation"/>
    <property type="evidence" value="ECO:0007669"/>
    <property type="project" value="TreeGrafter"/>
</dbReference>
<reference evidence="3 4" key="1">
    <citation type="submission" date="2013-11" db="EMBL/GenBank/DDBJ databases">
        <title>The Genome Sequence of Plasmodium yoelii 17X.</title>
        <authorList>
            <consortium name="The Broad Institute Genomics Platform"/>
            <consortium name="The Broad Institute Genome Sequencing Center for Infectious Disease"/>
            <person name="Neafsey D."/>
            <person name="Adams J."/>
            <person name="Walker B."/>
            <person name="Young S.K."/>
            <person name="Zeng Q."/>
            <person name="Gargeya S."/>
            <person name="Fitzgerald M."/>
            <person name="Haas B."/>
            <person name="Abouelleil A."/>
            <person name="Alvarado L."/>
            <person name="Chapman S.B."/>
            <person name="Gainer-Dewar J."/>
            <person name="Goldberg J."/>
            <person name="Griggs A."/>
            <person name="Gujja S."/>
            <person name="Hansen M."/>
            <person name="Howarth C."/>
            <person name="Imamovic A."/>
            <person name="Ireland A."/>
            <person name="Larimer J."/>
            <person name="McCowan C."/>
            <person name="Murphy C."/>
            <person name="Pearson M."/>
            <person name="Poon T.W."/>
            <person name="Priest M."/>
            <person name="Roberts A."/>
            <person name="Saif S."/>
            <person name="Shea T."/>
            <person name="Sykes S."/>
            <person name="Wortman J."/>
            <person name="Nusbaum C."/>
            <person name="Birren B."/>
        </authorList>
    </citation>
    <scope>NUCLEOTIDE SEQUENCE [LARGE SCALE GENOMIC DNA]</scope>
    <source>
        <strain evidence="3 4">17X</strain>
    </source>
</reference>
<organism evidence="3 4">
    <name type="scientific">Plasmodium yoelii 17X</name>
    <dbReference type="NCBI Taxonomy" id="1323249"/>
    <lineage>
        <taxon>Eukaryota</taxon>
        <taxon>Sar</taxon>
        <taxon>Alveolata</taxon>
        <taxon>Apicomplexa</taxon>
        <taxon>Aconoidasida</taxon>
        <taxon>Haemosporida</taxon>
        <taxon>Plasmodiidae</taxon>
        <taxon>Plasmodium</taxon>
        <taxon>Plasmodium (Vinckeia)</taxon>
    </lineage>
</organism>
<dbReference type="PANTHER" id="PTHR23346:SF7">
    <property type="entry name" value="STALLED RIBOSOME SENSOR GCN1"/>
    <property type="match status" value="1"/>
</dbReference>
<dbReference type="GO" id="GO:0019887">
    <property type="term" value="F:protein kinase regulator activity"/>
    <property type="evidence" value="ECO:0007669"/>
    <property type="project" value="TreeGrafter"/>
</dbReference>
<feature type="compositionally biased region" description="Acidic residues" evidence="2">
    <location>
        <begin position="2128"/>
        <end position="2211"/>
    </location>
</feature>
<feature type="compositionally biased region" description="Basic residues" evidence="2">
    <location>
        <begin position="2099"/>
        <end position="2115"/>
    </location>
</feature>
<evidence type="ECO:0000313" key="4">
    <source>
        <dbReference type="Proteomes" id="UP000018538"/>
    </source>
</evidence>
<accession>V7PQL2</accession>
<protein>
    <recommendedName>
        <fullName evidence="5">Translational activator GCN1</fullName>
    </recommendedName>
</protein>
<dbReference type="Pfam" id="PF24987">
    <property type="entry name" value="HEAT_EF3_N"/>
    <property type="match status" value="1"/>
</dbReference>
<dbReference type="GO" id="GO:0005829">
    <property type="term" value="C:cytosol"/>
    <property type="evidence" value="ECO:0007669"/>
    <property type="project" value="TreeGrafter"/>
</dbReference>
<gene>
    <name evidence="3" type="ORF">YYC_01196</name>
</gene>
<evidence type="ECO:0000256" key="2">
    <source>
        <dbReference type="SAM" id="MobiDB-lite"/>
    </source>
</evidence>
<dbReference type="OrthoDB" id="5148094at2759"/>
<feature type="region of interest" description="Disordered" evidence="2">
    <location>
        <begin position="2090"/>
        <end position="2211"/>
    </location>
</feature>
<evidence type="ECO:0008006" key="5">
    <source>
        <dbReference type="Google" id="ProtNLM"/>
    </source>
</evidence>
<dbReference type="InterPro" id="IPR016024">
    <property type="entry name" value="ARM-type_fold"/>
</dbReference>
<keyword evidence="1" id="KW-0677">Repeat</keyword>
<sequence>MEKERTNIEEIYNFIYFKDEIKRDKFEYYKDVIKSILCNNNEEEIVEFVNLLFFTKDINYIKNNLSICLDLLSKVINELDNEKLKNNLYMYILKRINSKIHFIDNFNKALVCKKIFFFCSEYENLLKDIKELTSFNNLFISCLEFLDNLFYSNDKLEELNTKYRLIKKNIIKQLVRIFVNIGKNDDIENDSKGVYKLGGDEEILEGADKRFYNFLQLCNCNTNGKGIYYIVVEAFGQFLNRYNNSYNYINDNKRYIKILSQGFINLLNSNKEILLKINKSFKYIFQAWNDENIFGTILNNYHRYDEVALKNASAFYYYCDLYNKDHLNNLLEIVINLKKNKNLDNCDILYFIIFYKFHINNDNDIILKKMFENSVKLNLVKFNEKIIFLKSVKYLLSMEKSKEIKDIVLSNKNMIIKYLKNDLNEDVQLEALSFLRTVSCVLKNDKEIYSSFSNSVFEIMEKFGKTNEKFLYEALLYYIGSVNIIDTNEKFLTYIKNLLNLCLTKQILKYIFGTNLFLLLLIKSKHISSVKNINSYITEGVNKSIYNKDDIFYLYDINEIKNIPSNKFFFYLYSLLLLLEQMVNDDKSLCVEYMSKVNKDFVKYICFDEINSMHFQNVLFREINKKNKIEDSVTQASDKIIGTGSRVESKKSESNSQIEGKKGMSVSQLGIKQLEDKNKKLDNLHVLIFGIIFGFLNYLEKNKYDKKSDIYRKAEKSFQGYTLSLKNDKIINEGNNEYQNYVEDFEVLLDILLMKKEIYELFVYHFYIYLYMYWDTDKYRNNNTYVLKKFIYILFSYAENVEMDQIEKENIYMLLFLCFCHEKLYYKNMKCYLTRRRMKNVISRQVLNKVNLDTVLAFILKGSNYYNNKLHKKVCFNMIESLCLLKDVEINENGFAKDRKQKKMDDYGLSHDNKIGIKKKEKTICHISKKNIVDTDHDARSNGRILITIKDDNIKNKLIVFTTSLIDILDEKSVKNINEDEIEICKCQYNTLYSDRNVYQATVAVENKNIKRNKHLFSMYDEETAELIMEEELNKIKKQTNTNSPKNKKGVKGKGLTKEDLEIEEIKKQNIIRKRVYEIIERNKYILNCIKEMSYISDIFNPSHINIFIKKIMIFLKNDLTSRYSQKYLNVIIDNMISTKMLICKNKITRCLYNISKYNKGDDSAILIFSSFNINKKISYVLTLFLFPIILNSINIINDKDSTLNILKTLDILLYSKTKINDGDIIKCLQICFDKYPDLDTELESFLYNFNSYLLNQKNIKQFLQLCVTDNEQRRFIIIKSLHKFVIDNFCSNNEGDIYNDKSKESIVEMFNDEFIHLYINIFKNDYNKDTQKMCQEILSKLNIAPVSDQSKLIDSLQKECYDFQDMVCKTIAFSIDKKNTKDLILQLTSKYIIFKEYGKIGILKTIDQLAKCYYINVIDNVEFILNFLLGLCLEEKADIGKIKDYVILCGTSVINKYNEYLLKCMKRYQQNGKGNKSGFNRRTRDAMSISDDYNDEENSCGSDFLSSDDDMEILSNCRNNNGSSKKKNNKNVSKELFEESFKKIYNVLNKYRDNKKSKNKTTVDLIVVMFYGCLGSNLKKESLELLNKLIEQILHRDTDNFTQIEISNIIPKFIENLMQGNNDDEEDENGDIEYNINGENNKAKGVSIDDKTGKNNKKNSNNNVDGKDNKKKAKNAKKSSITGVSIDSLIYLEKYDVSLLIENIFKLLISNKELKVRKGCCLLLGSVIKAHGMGILKSYNILDKINSNINSEDIIKRQSFYLTYGCLFKVLKHKFEPYILKNFNLLLECYKDNVNNIRVLGINVVEEILNDIGIYGLKKIMPFIIFNLKNQSIKSKDIIAYLDILHLIISKFDIINNLDNETLVSLINTLCELVSDTNAKVKEICIKIFNKLEKNITNMEIKNISRQLLLCIYSPNDNHLCDFLDMFASISFEYKINNISLCLLFPIIKKGINNIRLDIKKKSLQIFYFLIHLVNDQSLFIIYFDSIFKTLAILLNDAIPEIRYLTAKSVGNISQFLDINKKLYYIQYIFNILLTTSSLVEKSGASLCLCSILSKCSESIAYKFISKMVRMIDVKKYIEAKNIQLKKSLKENNEKNSKGKKGAGNKELKGKKKKENATNKIKMGSDYSEDDEDYSEEIEDDENSSEESYESISEEDEEDDVEDEDGDEENEEEEMSDNSYEESDFEDDYENEFSEESEKEEGSDYDEEYDDDDAAFTDEMSENNDELLNKGDKDYYLNGYYLIEKNEDNSYCLEFDDDLINWKLIYDKKVINSENSKEGLIGFFIYMPECEPYYTEKFLKKIFQKLMLCLNDNNEKIRDITLRACKVLINAYSKNNTSLILKFIENKIYNRYWRIRKDSVLLLNILIEKNLEINKEEKDIGRLHVLHERFYFMLSLICIMKNDKNINVRQTSYNIYKNFVNKRILQEMWPILLKKITQNLSSKNNSKQYISALALGDLVFKTDSNSLNTIIENMIKDFKTTKNLSIKKGISLGFYEIFSKGKFNNLIVNYIHDIIYMIKELACNKNASDIIKLLSLLLVNIDKHVLKDIINELVNTIVNNKKDDKNSTNSSISDELISFKSIKFFLNIHTDLVIDYLVSSALTPPYNFGKLKLLSYVSYAKLDSYSHLFIKIIHIFIGLIFFNLKDENNYPYDTKNYSNVELSYNSKDSDIRRKINNSGNLSESEKEINKFNPNSSSNNDRHANSEIYDNAEKDPKFKELYKYKQENSLNFEEIIICLKLFLKNINERNIDSITEILFSELKKYDCKIDLSYSNIEKYKCEETCEDKKSEGIYTLEEYSKVIYGEKLNELKDKCEYANFYGKVREIILSILKYLLDIINEGDICSNSNEHQTQVENVNHGNTIKNVINKKKHIRKKINILNEYRIETYLTALSKYAFVDINKNVLEIACVIYMYLIELVKKIDSSYSYIDTFYSIINKYSTDSNFNEIPDDKYELVGLNLNKPLFSTFINLFTNVILLSPNSDIKIKAIDTLRKLFLYTNKEISSGFILKTSGALIRILTNKYIEQAKIYIFSTFEVLIKKGSNYIKPLIPQLQTCIIKSLNNEKLKKPIIHILNIISEKKLTRGDLLVNDLLNNINVQISLHQSMTILMVLSNILNNSDLNIKNILNKIITCIKPLFNHANNEISFYSCKIYVLLCLFHAPNKKQYLEGILPLSSKDNIEATTHYFMLHLSEVNNFYDILKKDNLLDNFKTLYINMLKDGNTNLQNIIFQIFYNLSKCDDDCLIFIFNNLNLLKLPPFVMISIEIHRYYFKAIKNIFKKKPDIYMTNIPNFLIVVENLLMCTSTTIHAFKLLGERCAYRLFDIGNKNQYDAKMTILKEKLEDKKYSNLVDYINTVLVKKGNVTDSE</sequence>
<dbReference type="Gene3D" id="1.25.10.10">
    <property type="entry name" value="Leucine-rich Repeat Variant"/>
    <property type="match status" value="3"/>
</dbReference>
<dbReference type="SUPFAM" id="SSF48371">
    <property type="entry name" value="ARM repeat"/>
    <property type="match status" value="2"/>
</dbReference>
<feature type="region of interest" description="Disordered" evidence="2">
    <location>
        <begin position="2676"/>
        <end position="2709"/>
    </location>
</feature>
<dbReference type="GO" id="GO:0034198">
    <property type="term" value="P:cellular response to amino acid starvation"/>
    <property type="evidence" value="ECO:0007669"/>
    <property type="project" value="TreeGrafter"/>
</dbReference>
<proteinExistence type="predicted"/>
<keyword evidence="4" id="KW-1185">Reference proteome</keyword>
<name>V7PQL2_PLAYE</name>
<feature type="compositionally biased region" description="Basic and acidic residues" evidence="2">
    <location>
        <begin position="2700"/>
        <end position="2709"/>
    </location>
</feature>
<feature type="region of interest" description="Disordered" evidence="2">
    <location>
        <begin position="1644"/>
        <end position="1675"/>
    </location>
</feature>
<evidence type="ECO:0000256" key="1">
    <source>
        <dbReference type="ARBA" id="ARBA00022737"/>
    </source>
</evidence>
<dbReference type="InterPro" id="IPR011989">
    <property type="entry name" value="ARM-like"/>
</dbReference>
<dbReference type="Proteomes" id="UP000018538">
    <property type="component" value="Unassembled WGS sequence"/>
</dbReference>